<accession>A0A9P4NMQ6</accession>
<keyword evidence="1" id="KW-0378">Hydrolase</keyword>
<dbReference type="Proteomes" id="UP000800235">
    <property type="component" value="Unassembled WGS sequence"/>
</dbReference>
<dbReference type="SUPFAM" id="SSF53474">
    <property type="entry name" value="alpha/beta-Hydrolases"/>
    <property type="match status" value="1"/>
</dbReference>
<gene>
    <name evidence="3" type="ORF">EJ08DRAFT_592600</name>
</gene>
<reference evidence="3" key="1">
    <citation type="journal article" date="2020" name="Stud. Mycol.">
        <title>101 Dothideomycetes genomes: a test case for predicting lifestyles and emergence of pathogens.</title>
        <authorList>
            <person name="Haridas S."/>
            <person name="Albert R."/>
            <person name="Binder M."/>
            <person name="Bloem J."/>
            <person name="Labutti K."/>
            <person name="Salamov A."/>
            <person name="Andreopoulos B."/>
            <person name="Baker S."/>
            <person name="Barry K."/>
            <person name="Bills G."/>
            <person name="Bluhm B."/>
            <person name="Cannon C."/>
            <person name="Castanera R."/>
            <person name="Culley D."/>
            <person name="Daum C."/>
            <person name="Ezra D."/>
            <person name="Gonzalez J."/>
            <person name="Henrissat B."/>
            <person name="Kuo A."/>
            <person name="Liang C."/>
            <person name="Lipzen A."/>
            <person name="Lutzoni F."/>
            <person name="Magnuson J."/>
            <person name="Mondo S."/>
            <person name="Nolan M."/>
            <person name="Ohm R."/>
            <person name="Pangilinan J."/>
            <person name="Park H.-J."/>
            <person name="Ramirez L."/>
            <person name="Alfaro M."/>
            <person name="Sun H."/>
            <person name="Tritt A."/>
            <person name="Yoshinaga Y."/>
            <person name="Zwiers L.-H."/>
            <person name="Turgeon B."/>
            <person name="Goodwin S."/>
            <person name="Spatafora J."/>
            <person name="Crous P."/>
            <person name="Grigoriev I."/>
        </authorList>
    </citation>
    <scope>NUCLEOTIDE SEQUENCE</scope>
    <source>
        <strain evidence="3">CBS 130266</strain>
    </source>
</reference>
<dbReference type="EMBL" id="MU007057">
    <property type="protein sequence ID" value="KAF2427837.1"/>
    <property type="molecule type" value="Genomic_DNA"/>
</dbReference>
<name>A0A9P4NMQ6_9PEZI</name>
<sequence>VPFGPKPSGCSKFEILVARGTSEPGLFGVIAGDPLVKDVIAAILETRGYAYPATLSAESVAIGVKDVVTRLEEQIKACPDQKYSLVGYSQGARVMRSAAVKIPTPSYPKLLALVMFRDRGIRDMNITQFPAELQAKLFENCAPRDPVGYHGGAG</sequence>
<dbReference type="Gene3D" id="3.40.50.1820">
    <property type="entry name" value="alpha/beta hydrolase"/>
    <property type="match status" value="1"/>
</dbReference>
<evidence type="ECO:0000313" key="3">
    <source>
        <dbReference type="EMBL" id="KAF2427837.1"/>
    </source>
</evidence>
<dbReference type="Pfam" id="PF01083">
    <property type="entry name" value="Cutinase"/>
    <property type="match status" value="1"/>
</dbReference>
<evidence type="ECO:0000256" key="1">
    <source>
        <dbReference type="ARBA" id="ARBA00022801"/>
    </source>
</evidence>
<keyword evidence="2" id="KW-1015">Disulfide bond</keyword>
<keyword evidence="4" id="KW-1185">Reference proteome</keyword>
<dbReference type="OrthoDB" id="3225429at2759"/>
<dbReference type="PANTHER" id="PTHR33630">
    <property type="entry name" value="CUTINASE RV1984C-RELATED-RELATED"/>
    <property type="match status" value="1"/>
</dbReference>
<dbReference type="AlphaFoldDB" id="A0A9P4NMQ6"/>
<evidence type="ECO:0000313" key="4">
    <source>
        <dbReference type="Proteomes" id="UP000800235"/>
    </source>
</evidence>
<dbReference type="InterPro" id="IPR029058">
    <property type="entry name" value="AB_hydrolase_fold"/>
</dbReference>
<dbReference type="PANTHER" id="PTHR33630:SF9">
    <property type="entry name" value="CUTINASE 4"/>
    <property type="match status" value="1"/>
</dbReference>
<comment type="caution">
    <text evidence="3">The sequence shown here is derived from an EMBL/GenBank/DDBJ whole genome shotgun (WGS) entry which is preliminary data.</text>
</comment>
<dbReference type="GO" id="GO:0052689">
    <property type="term" value="F:carboxylic ester hydrolase activity"/>
    <property type="evidence" value="ECO:0007669"/>
    <property type="project" value="UniProtKB-ARBA"/>
</dbReference>
<evidence type="ECO:0000256" key="2">
    <source>
        <dbReference type="ARBA" id="ARBA00023157"/>
    </source>
</evidence>
<feature type="non-terminal residue" evidence="3">
    <location>
        <position position="1"/>
    </location>
</feature>
<dbReference type="SMART" id="SM01110">
    <property type="entry name" value="Cutinase"/>
    <property type="match status" value="1"/>
</dbReference>
<protein>
    <submittedName>
        <fullName evidence="3">Alpha/beta-hydrolase</fullName>
    </submittedName>
</protein>
<proteinExistence type="predicted"/>
<organism evidence="3 4">
    <name type="scientific">Tothia fuscella</name>
    <dbReference type="NCBI Taxonomy" id="1048955"/>
    <lineage>
        <taxon>Eukaryota</taxon>
        <taxon>Fungi</taxon>
        <taxon>Dikarya</taxon>
        <taxon>Ascomycota</taxon>
        <taxon>Pezizomycotina</taxon>
        <taxon>Dothideomycetes</taxon>
        <taxon>Pleosporomycetidae</taxon>
        <taxon>Venturiales</taxon>
        <taxon>Cylindrosympodiaceae</taxon>
        <taxon>Tothia</taxon>
    </lineage>
</organism>
<dbReference type="InterPro" id="IPR000675">
    <property type="entry name" value="Cutinase/axe"/>
</dbReference>